<keyword evidence="4" id="KW-1185">Reference proteome</keyword>
<comment type="caution">
    <text evidence="3">The sequence shown here is derived from an EMBL/GenBank/DDBJ whole genome shotgun (WGS) entry which is preliminary data.</text>
</comment>
<feature type="region of interest" description="Disordered" evidence="1">
    <location>
        <begin position="88"/>
        <end position="107"/>
    </location>
</feature>
<sequence>MVRILFVMILGISSNSVAATSACSIENSQKLLNLAAKVIGEMGSDDVKMTKMILDEKITDVKEIRKKVMEIKKNSKAGNTSKEVGAFAEAHPECDPEGNFRITHPHK</sequence>
<feature type="chain" id="PRO_5045250519" evidence="2">
    <location>
        <begin position="19"/>
        <end position="107"/>
    </location>
</feature>
<evidence type="ECO:0000313" key="3">
    <source>
        <dbReference type="EMBL" id="MDG0817827.1"/>
    </source>
</evidence>
<accession>A0ABT6DLS6</accession>
<feature type="signal peptide" evidence="2">
    <location>
        <begin position="1"/>
        <end position="18"/>
    </location>
</feature>
<organism evidence="3 4">
    <name type="scientific">Bdellovibrio svalbardensis</name>
    <dbReference type="NCBI Taxonomy" id="2972972"/>
    <lineage>
        <taxon>Bacteria</taxon>
        <taxon>Pseudomonadati</taxon>
        <taxon>Bdellovibrionota</taxon>
        <taxon>Bdellovibrionia</taxon>
        <taxon>Bdellovibrionales</taxon>
        <taxon>Pseudobdellovibrionaceae</taxon>
        <taxon>Bdellovibrio</taxon>
    </lineage>
</organism>
<protein>
    <submittedName>
        <fullName evidence="3">Uncharacterized protein</fullName>
    </submittedName>
</protein>
<dbReference type="RefSeq" id="WP_277579298.1">
    <property type="nucleotide sequence ID" value="NZ_JANRMI010000004.1"/>
</dbReference>
<keyword evidence="2" id="KW-0732">Signal</keyword>
<dbReference type="EMBL" id="JANRMI010000004">
    <property type="protein sequence ID" value="MDG0817827.1"/>
    <property type="molecule type" value="Genomic_DNA"/>
</dbReference>
<dbReference type="PROSITE" id="PS51257">
    <property type="entry name" value="PROKAR_LIPOPROTEIN"/>
    <property type="match status" value="1"/>
</dbReference>
<proteinExistence type="predicted"/>
<evidence type="ECO:0000256" key="2">
    <source>
        <dbReference type="SAM" id="SignalP"/>
    </source>
</evidence>
<gene>
    <name evidence="3" type="ORF">NWE73_15705</name>
</gene>
<evidence type="ECO:0000256" key="1">
    <source>
        <dbReference type="SAM" id="MobiDB-lite"/>
    </source>
</evidence>
<evidence type="ECO:0000313" key="4">
    <source>
        <dbReference type="Proteomes" id="UP001152321"/>
    </source>
</evidence>
<dbReference type="Proteomes" id="UP001152321">
    <property type="component" value="Unassembled WGS sequence"/>
</dbReference>
<reference evidence="3" key="1">
    <citation type="submission" date="2022-08" db="EMBL/GenBank/DDBJ databases">
        <title>Novel Bdellovibrio Species Isolated from Svalbard: Designation Bdellovibrio svalbardensis.</title>
        <authorList>
            <person name="Mitchell R.J."/>
            <person name="Choi S.Y."/>
        </authorList>
    </citation>
    <scope>NUCLEOTIDE SEQUENCE</scope>
    <source>
        <strain evidence="3">PAP01</strain>
    </source>
</reference>
<name>A0ABT6DLS6_9BACT</name>